<dbReference type="EMBL" id="CAJNOL010000722">
    <property type="protein sequence ID" value="CAF1177979.1"/>
    <property type="molecule type" value="Genomic_DNA"/>
</dbReference>
<evidence type="ECO:0000313" key="4">
    <source>
        <dbReference type="Proteomes" id="UP000663854"/>
    </source>
</evidence>
<evidence type="ECO:0000313" key="2">
    <source>
        <dbReference type="EMBL" id="CAF0738415.1"/>
    </source>
</evidence>
<sequence>MFKLIVIIALLVVGSHAKKISIASRGAYVARCFIDIKDDSSTFRLASGNIYAGQKFDMELPEDITWMNIRCENQRLIGKWGEVFSQELSGPRPLCYQMGGTTFHPHYAATIC</sequence>
<evidence type="ECO:0000313" key="3">
    <source>
        <dbReference type="EMBL" id="CAF1177979.1"/>
    </source>
</evidence>
<reference evidence="2" key="1">
    <citation type="submission" date="2021-02" db="EMBL/GenBank/DDBJ databases">
        <authorList>
            <person name="Nowell W R."/>
        </authorList>
    </citation>
    <scope>NUCLEOTIDE SEQUENCE</scope>
</reference>
<name>A0A813NLV1_9BILA</name>
<dbReference type="Gene3D" id="2.60.40.1430">
    <property type="entry name" value="Perfringolysin, domain 4"/>
    <property type="match status" value="1"/>
</dbReference>
<feature type="signal peptide" evidence="1">
    <location>
        <begin position="1"/>
        <end position="17"/>
    </location>
</feature>
<keyword evidence="5" id="KW-1185">Reference proteome</keyword>
<keyword evidence="1" id="KW-0732">Signal</keyword>
<accession>A0A813NLV1</accession>
<organism evidence="2 4">
    <name type="scientific">Rotaria sordida</name>
    <dbReference type="NCBI Taxonomy" id="392033"/>
    <lineage>
        <taxon>Eukaryota</taxon>
        <taxon>Metazoa</taxon>
        <taxon>Spiralia</taxon>
        <taxon>Gnathifera</taxon>
        <taxon>Rotifera</taxon>
        <taxon>Eurotatoria</taxon>
        <taxon>Bdelloidea</taxon>
        <taxon>Philodinida</taxon>
        <taxon>Philodinidae</taxon>
        <taxon>Rotaria</taxon>
    </lineage>
</organism>
<comment type="caution">
    <text evidence="2">The sequence shown here is derived from an EMBL/GenBank/DDBJ whole genome shotgun (WGS) entry which is preliminary data.</text>
</comment>
<protein>
    <submittedName>
        <fullName evidence="2">Uncharacterized protein</fullName>
    </submittedName>
</protein>
<gene>
    <name evidence="3" type="ORF">JXQ802_LOCUS23180</name>
    <name evidence="2" type="ORF">PYM288_LOCUS1404</name>
</gene>
<feature type="chain" id="PRO_5036222457" evidence="1">
    <location>
        <begin position="18"/>
        <end position="112"/>
    </location>
</feature>
<dbReference type="Proteomes" id="UP000663854">
    <property type="component" value="Unassembled WGS sequence"/>
</dbReference>
<dbReference type="AlphaFoldDB" id="A0A813NLV1"/>
<proteinExistence type="predicted"/>
<dbReference type="Proteomes" id="UP000663870">
    <property type="component" value="Unassembled WGS sequence"/>
</dbReference>
<evidence type="ECO:0000256" key="1">
    <source>
        <dbReference type="SAM" id="SignalP"/>
    </source>
</evidence>
<dbReference type="InterPro" id="IPR038700">
    <property type="entry name" value="Thiol_cytolys_C_sf"/>
</dbReference>
<evidence type="ECO:0000313" key="5">
    <source>
        <dbReference type="Proteomes" id="UP000663870"/>
    </source>
</evidence>
<dbReference type="EMBL" id="CAJNOH010000007">
    <property type="protein sequence ID" value="CAF0738415.1"/>
    <property type="molecule type" value="Genomic_DNA"/>
</dbReference>